<evidence type="ECO:0000256" key="8">
    <source>
        <dbReference type="SAM" id="MobiDB-lite"/>
    </source>
</evidence>
<name>A0A5B8MT52_9CHLO</name>
<evidence type="ECO:0000313" key="9">
    <source>
        <dbReference type="EMBL" id="QDZ22562.1"/>
    </source>
</evidence>
<dbReference type="Gene3D" id="3.90.1680.10">
    <property type="entry name" value="SOS response associated peptidase-like"/>
    <property type="match status" value="1"/>
</dbReference>
<dbReference type="PANTHER" id="PTHR13604">
    <property type="entry name" value="DC12-RELATED"/>
    <property type="match status" value="1"/>
</dbReference>
<dbReference type="AlphaFoldDB" id="A0A5B8MT52"/>
<feature type="region of interest" description="Disordered" evidence="8">
    <location>
        <begin position="21"/>
        <end position="43"/>
    </location>
</feature>
<keyword evidence="6" id="KW-0238">DNA-binding</keyword>
<feature type="compositionally biased region" description="Basic residues" evidence="8">
    <location>
        <begin position="269"/>
        <end position="283"/>
    </location>
</feature>
<dbReference type="GO" id="GO:0003697">
    <property type="term" value="F:single-stranded DNA binding"/>
    <property type="evidence" value="ECO:0007669"/>
    <property type="project" value="InterPro"/>
</dbReference>
<evidence type="ECO:0000256" key="4">
    <source>
        <dbReference type="ARBA" id="ARBA00022801"/>
    </source>
</evidence>
<dbReference type="EMBL" id="CP031041">
    <property type="protein sequence ID" value="QDZ22562.1"/>
    <property type="molecule type" value="Genomic_DNA"/>
</dbReference>
<evidence type="ECO:0000256" key="6">
    <source>
        <dbReference type="ARBA" id="ARBA00023125"/>
    </source>
</evidence>
<dbReference type="GO" id="GO:0006508">
    <property type="term" value="P:proteolysis"/>
    <property type="evidence" value="ECO:0007669"/>
    <property type="project" value="UniProtKB-KW"/>
</dbReference>
<evidence type="ECO:0000256" key="2">
    <source>
        <dbReference type="ARBA" id="ARBA00022670"/>
    </source>
</evidence>
<accession>A0A5B8MT52</accession>
<keyword evidence="3" id="KW-0227">DNA damage</keyword>
<dbReference type="InterPro" id="IPR003738">
    <property type="entry name" value="SRAP"/>
</dbReference>
<keyword evidence="5" id="KW-0190">Covalent protein-DNA linkage</keyword>
<organism evidence="9 10">
    <name type="scientific">Chloropicon primus</name>
    <dbReference type="NCBI Taxonomy" id="1764295"/>
    <lineage>
        <taxon>Eukaryota</taxon>
        <taxon>Viridiplantae</taxon>
        <taxon>Chlorophyta</taxon>
        <taxon>Chloropicophyceae</taxon>
        <taxon>Chloropicales</taxon>
        <taxon>Chloropicaceae</taxon>
        <taxon>Chloropicon</taxon>
    </lineage>
</organism>
<dbReference type="SUPFAM" id="SSF143081">
    <property type="entry name" value="BB1717-like"/>
    <property type="match status" value="1"/>
</dbReference>
<dbReference type="InterPro" id="IPR036590">
    <property type="entry name" value="SRAP-like"/>
</dbReference>
<comment type="similarity">
    <text evidence="1">Belongs to the SOS response-associated peptidase family.</text>
</comment>
<dbReference type="GO" id="GO:0106300">
    <property type="term" value="P:protein-DNA covalent cross-linking repair"/>
    <property type="evidence" value="ECO:0007669"/>
    <property type="project" value="InterPro"/>
</dbReference>
<keyword evidence="2" id="KW-0645">Protease</keyword>
<evidence type="ECO:0000256" key="7">
    <source>
        <dbReference type="ARBA" id="ARBA00023239"/>
    </source>
</evidence>
<gene>
    <name evidence="9" type="ORF">A3770_08p50800</name>
</gene>
<keyword evidence="4" id="KW-0378">Hydrolase</keyword>
<evidence type="ECO:0000256" key="3">
    <source>
        <dbReference type="ARBA" id="ARBA00022763"/>
    </source>
</evidence>
<protein>
    <submittedName>
        <fullName evidence="9">SOS response-associated peptidase</fullName>
    </submittedName>
</protein>
<dbReference type="GO" id="GO:0016829">
    <property type="term" value="F:lyase activity"/>
    <property type="evidence" value="ECO:0007669"/>
    <property type="project" value="UniProtKB-KW"/>
</dbReference>
<dbReference type="GO" id="GO:0008233">
    <property type="term" value="F:peptidase activity"/>
    <property type="evidence" value="ECO:0007669"/>
    <property type="project" value="UniProtKB-KW"/>
</dbReference>
<dbReference type="OrthoDB" id="2111841at2759"/>
<dbReference type="Proteomes" id="UP000316726">
    <property type="component" value="Chromosome 8"/>
</dbReference>
<sequence>MCGRTMMRSTFEEVATRFNIPPERWSGEPSTHQPSHNIHPGKRTPVIFAKTHSQKEDDLEVMNMVWGLVPSYTKKSANLKYHNHWKMFNARSETMAGSPIFKRLLAQHRRCVVPINGFYEWKKREGGKREPYFVFSEEEDFLFCAGLYDCWKDPETEEELFSYAILTKTPVEEIKWLHDRMPVILSVKGGKDWLRRGEVSQGESSTNLSWFPVTPKVGNLAYDEPDCCVDLREKVQSEHAGSIKDLFLQDKSEVTIGLKLQQPSERGRSLKAKSPLKKPKTSKTQKGQSSITSFFK</sequence>
<keyword evidence="7" id="KW-0456">Lyase</keyword>
<feature type="region of interest" description="Disordered" evidence="8">
    <location>
        <begin position="259"/>
        <end position="296"/>
    </location>
</feature>
<reference evidence="9 10" key="1">
    <citation type="submission" date="2018-07" db="EMBL/GenBank/DDBJ databases">
        <title>The complete nuclear genome of the prasinophyte Chloropicon primus (CCMP1205).</title>
        <authorList>
            <person name="Pombert J.-F."/>
            <person name="Otis C."/>
            <person name="Turmel M."/>
            <person name="Lemieux C."/>
        </authorList>
    </citation>
    <scope>NUCLEOTIDE SEQUENCE [LARGE SCALE GENOMIC DNA]</scope>
    <source>
        <strain evidence="9 10">CCMP1205</strain>
    </source>
</reference>
<evidence type="ECO:0000256" key="1">
    <source>
        <dbReference type="ARBA" id="ARBA00008136"/>
    </source>
</evidence>
<keyword evidence="10" id="KW-1185">Reference proteome</keyword>
<dbReference type="PANTHER" id="PTHR13604:SF0">
    <property type="entry name" value="ABASIC SITE PROCESSING PROTEIN HMCES"/>
    <property type="match status" value="1"/>
</dbReference>
<dbReference type="Pfam" id="PF02586">
    <property type="entry name" value="SRAP"/>
    <property type="match status" value="1"/>
</dbReference>
<proteinExistence type="inferred from homology"/>
<evidence type="ECO:0000256" key="5">
    <source>
        <dbReference type="ARBA" id="ARBA00023124"/>
    </source>
</evidence>
<evidence type="ECO:0000313" key="10">
    <source>
        <dbReference type="Proteomes" id="UP000316726"/>
    </source>
</evidence>